<dbReference type="PANTHER" id="PTHR10314">
    <property type="entry name" value="CYSTATHIONINE BETA-SYNTHASE"/>
    <property type="match status" value="1"/>
</dbReference>
<dbReference type="PROSITE" id="PS00901">
    <property type="entry name" value="CYS_SYNTHASE"/>
    <property type="match status" value="1"/>
</dbReference>
<dbReference type="InterPro" id="IPR036052">
    <property type="entry name" value="TrpB-like_PALP_sf"/>
</dbReference>
<evidence type="ECO:0000256" key="2">
    <source>
        <dbReference type="ARBA" id="ARBA00022898"/>
    </source>
</evidence>
<proteinExistence type="predicted"/>
<protein>
    <submittedName>
        <fullName evidence="5">Cysteine synthase</fullName>
        <ecNumber evidence="5">2.5.1.47</ecNumber>
    </submittedName>
</protein>
<dbReference type="InterPro" id="IPR050214">
    <property type="entry name" value="Cys_Synth/Cystath_Beta-Synth"/>
</dbReference>
<comment type="cofactor">
    <cofactor evidence="1">
        <name>pyridoxal 5'-phosphate</name>
        <dbReference type="ChEBI" id="CHEBI:597326"/>
    </cofactor>
</comment>
<dbReference type="EMBL" id="LQOF01000122">
    <property type="protein sequence ID" value="KXT71623.1"/>
    <property type="molecule type" value="Genomic_DNA"/>
</dbReference>
<accession>A0A139QRC0</accession>
<dbReference type="Pfam" id="PF00291">
    <property type="entry name" value="PALP"/>
    <property type="match status" value="1"/>
</dbReference>
<sequence>MAKIYDSITELVGNTPLVHLQRYEKSEGLSANILGKFEYFNPSGSVKDRAALNIIEEAEKRGDIKPGMTLVDYTSGNTGIGEATFANAKGYKFVAVIQPQVSVERSQILKALGAEVLQVTDVPGFPELLKNGLTMTGLEKVFTDFAKANGWYYLNQCADINNTLAHVKTTGPEIWEATGGKVDYVVQLVGTGGTLSGLAKYFRERNPDVKIIGAQPAEISKKDPNFPERNTIDGVLNFDGVPEANYPPLFTSFDTKYDECFDVVAEDAYETGRRLVKEEGFFLGQSAGAALWTATQIAKRPEAKGKNIIVILADNAFKYLSTNMYK</sequence>
<evidence type="ECO:0000313" key="6">
    <source>
        <dbReference type="Proteomes" id="UP000070198"/>
    </source>
</evidence>
<dbReference type="Proteomes" id="UP000070198">
    <property type="component" value="Unassembled WGS sequence"/>
</dbReference>
<name>A0A139QRC0_9STRE</name>
<dbReference type="SUPFAM" id="SSF53686">
    <property type="entry name" value="Tryptophan synthase beta subunit-like PLP-dependent enzymes"/>
    <property type="match status" value="1"/>
</dbReference>
<dbReference type="Proteomes" id="UP000071927">
    <property type="component" value="Unassembled WGS sequence"/>
</dbReference>
<comment type="caution">
    <text evidence="5">The sequence shown here is derived from an EMBL/GenBank/DDBJ whole genome shotgun (WGS) entry which is preliminary data.</text>
</comment>
<dbReference type="GO" id="GO:0006535">
    <property type="term" value="P:cysteine biosynthetic process from serine"/>
    <property type="evidence" value="ECO:0007669"/>
    <property type="project" value="InterPro"/>
</dbReference>
<evidence type="ECO:0000313" key="5">
    <source>
        <dbReference type="EMBL" id="KXU04891.1"/>
    </source>
</evidence>
<dbReference type="PATRIC" id="fig|315405.11.peg.872"/>
<dbReference type="CDD" id="cd01561">
    <property type="entry name" value="CBS_like"/>
    <property type="match status" value="1"/>
</dbReference>
<dbReference type="Gene3D" id="3.40.50.1100">
    <property type="match status" value="2"/>
</dbReference>
<dbReference type="InterPro" id="IPR001926">
    <property type="entry name" value="TrpB-like_PALP"/>
</dbReference>
<dbReference type="EC" id="2.5.1.47" evidence="5"/>
<evidence type="ECO:0000256" key="1">
    <source>
        <dbReference type="ARBA" id="ARBA00001933"/>
    </source>
</evidence>
<feature type="domain" description="Tryptophan synthase beta chain-like PALP" evidence="3">
    <location>
        <begin position="8"/>
        <end position="313"/>
    </location>
</feature>
<organism evidence="5 7">
    <name type="scientific">Streptococcus gallolyticus</name>
    <dbReference type="NCBI Taxonomy" id="315405"/>
    <lineage>
        <taxon>Bacteria</taxon>
        <taxon>Bacillati</taxon>
        <taxon>Bacillota</taxon>
        <taxon>Bacilli</taxon>
        <taxon>Lactobacillales</taxon>
        <taxon>Streptococcaceae</taxon>
        <taxon>Streptococcus</taxon>
    </lineage>
</organism>
<evidence type="ECO:0000259" key="3">
    <source>
        <dbReference type="Pfam" id="PF00291"/>
    </source>
</evidence>
<reference evidence="6 7" key="1">
    <citation type="submission" date="2016-01" db="EMBL/GenBank/DDBJ databases">
        <title>Highly variable Streptococcus oralis are common among viridans streptococci isolated from primates.</title>
        <authorList>
            <person name="Denapaite D."/>
            <person name="Rieger M."/>
            <person name="Koendgen S."/>
            <person name="Brueckner R."/>
            <person name="Ochigava I."/>
            <person name="Kappeler P."/>
            <person name="Maetz-Rensing K."/>
            <person name="Leendertz F."/>
            <person name="Hakenbeck R."/>
        </authorList>
    </citation>
    <scope>NUCLEOTIDE SEQUENCE [LARGE SCALE GENOMIC DNA]</scope>
    <source>
        <strain evidence="4 6">DD02</strain>
        <strain evidence="5 7">DD03</strain>
    </source>
</reference>
<evidence type="ECO:0000313" key="4">
    <source>
        <dbReference type="EMBL" id="KXT71623.1"/>
    </source>
</evidence>
<dbReference type="RefSeq" id="WP_061458450.1">
    <property type="nucleotide sequence ID" value="NZ_KQ968746.1"/>
</dbReference>
<keyword evidence="5" id="KW-0808">Transferase</keyword>
<evidence type="ECO:0000313" key="7">
    <source>
        <dbReference type="Proteomes" id="UP000071927"/>
    </source>
</evidence>
<keyword evidence="2" id="KW-0663">Pyridoxal phosphate</keyword>
<gene>
    <name evidence="4" type="ORF">SGADD02_00758</name>
    <name evidence="5" type="ORF">SGADD03_01753</name>
</gene>
<dbReference type="GO" id="GO:0004124">
    <property type="term" value="F:cysteine synthase activity"/>
    <property type="evidence" value="ECO:0007669"/>
    <property type="project" value="UniProtKB-EC"/>
</dbReference>
<dbReference type="EMBL" id="LQXV01000348">
    <property type="protein sequence ID" value="KXU04891.1"/>
    <property type="molecule type" value="Genomic_DNA"/>
</dbReference>
<dbReference type="AlphaFoldDB" id="A0A139QRC0"/>
<dbReference type="InterPro" id="IPR001216">
    <property type="entry name" value="P-phosphate_BS"/>
</dbReference>